<evidence type="ECO:0000259" key="1">
    <source>
        <dbReference type="Pfam" id="PF04296"/>
    </source>
</evidence>
<dbReference type="SUPFAM" id="SSF64376">
    <property type="entry name" value="YlxR-like"/>
    <property type="match status" value="1"/>
</dbReference>
<feature type="domain" description="YlxR" evidence="1">
    <location>
        <begin position="5"/>
        <end position="68"/>
    </location>
</feature>
<dbReference type="AlphaFoldDB" id="A0A6J5ZLU5"/>
<reference evidence="2" key="1">
    <citation type="submission" date="2020-05" db="EMBL/GenBank/DDBJ databases">
        <authorList>
            <person name="Chiriac C."/>
            <person name="Salcher M."/>
            <person name="Ghai R."/>
            <person name="Kavagutti S V."/>
        </authorList>
    </citation>
    <scope>NUCLEOTIDE SEQUENCE</scope>
</reference>
<dbReference type="EMBL" id="CAESAJ010000101">
    <property type="protein sequence ID" value="CAB4340543.1"/>
    <property type="molecule type" value="Genomic_DNA"/>
</dbReference>
<accession>A0A6J5ZLU5</accession>
<protein>
    <submittedName>
        <fullName evidence="2">Unannotated protein</fullName>
    </submittedName>
</protein>
<evidence type="ECO:0000313" key="2">
    <source>
        <dbReference type="EMBL" id="CAB4340543.1"/>
    </source>
</evidence>
<name>A0A6J5ZLU5_9ZZZZ</name>
<dbReference type="Gene3D" id="3.30.1230.10">
    <property type="entry name" value="YlxR-like"/>
    <property type="match status" value="1"/>
</dbReference>
<dbReference type="Pfam" id="PF04296">
    <property type="entry name" value="YlxR"/>
    <property type="match status" value="1"/>
</dbReference>
<proteinExistence type="predicted"/>
<dbReference type="InterPro" id="IPR007393">
    <property type="entry name" value="YlxR_dom"/>
</dbReference>
<dbReference type="PANTHER" id="PTHR34215">
    <property type="entry name" value="BLL0784 PROTEIN"/>
    <property type="match status" value="1"/>
</dbReference>
<dbReference type="InterPro" id="IPR035931">
    <property type="entry name" value="YlxR-like_sf"/>
</dbReference>
<gene>
    <name evidence="2" type="ORF">UFOPK3770_00919</name>
</gene>
<dbReference type="PANTHER" id="PTHR34215:SF1">
    <property type="entry name" value="YLXR DOMAIN-CONTAINING PROTEIN"/>
    <property type="match status" value="1"/>
</dbReference>
<organism evidence="2">
    <name type="scientific">freshwater metagenome</name>
    <dbReference type="NCBI Taxonomy" id="449393"/>
    <lineage>
        <taxon>unclassified sequences</taxon>
        <taxon>metagenomes</taxon>
        <taxon>ecological metagenomes</taxon>
    </lineage>
</organism>
<dbReference type="InterPro" id="IPR037465">
    <property type="entry name" value="YlxR"/>
</dbReference>
<sequence>MSVTRMCVGCRNRSTTDSLIRVVCEDLQVIVDRNRTHGGRGAYVHCNLECVQSAAIRKALPRALRVSALLDLQALIAYVTQESEVINR</sequence>